<dbReference type="Gene3D" id="3.40.30.10">
    <property type="entry name" value="Glutaredoxin"/>
    <property type="match status" value="1"/>
</dbReference>
<dbReference type="OrthoDB" id="261803at2759"/>
<evidence type="ECO:0000256" key="4">
    <source>
        <dbReference type="RuleBase" id="RU000499"/>
    </source>
</evidence>
<evidence type="ECO:0000256" key="3">
    <source>
        <dbReference type="ARBA" id="ARBA00023002"/>
    </source>
</evidence>
<evidence type="ECO:0000256" key="1">
    <source>
        <dbReference type="ARBA" id="ARBA00006926"/>
    </source>
</evidence>
<comment type="similarity">
    <text evidence="1 4">Belongs to the glutathione peroxidase family.</text>
</comment>
<dbReference type="PANTHER" id="PTHR11592">
    <property type="entry name" value="GLUTATHIONE PEROXIDASE"/>
    <property type="match status" value="1"/>
</dbReference>
<dbReference type="PROSITE" id="PS51355">
    <property type="entry name" value="GLUTATHIONE_PEROXID_3"/>
    <property type="match status" value="1"/>
</dbReference>
<keyword evidence="3 4" id="KW-0560">Oxidoreductase</keyword>
<dbReference type="InterPro" id="IPR036249">
    <property type="entry name" value="Thioredoxin-like_sf"/>
</dbReference>
<dbReference type="PRINTS" id="PR01011">
    <property type="entry name" value="GLUTPROXDASE"/>
</dbReference>
<dbReference type="Proteomes" id="UP000674318">
    <property type="component" value="Unassembled WGS sequence"/>
</dbReference>
<dbReference type="KEGG" id="phet:94290175"/>
<comment type="caution">
    <text evidence="5">The sequence shown here is derived from an EMBL/GenBank/DDBJ whole genome shotgun (WGS) entry which is preliminary data.</text>
</comment>
<protein>
    <recommendedName>
        <fullName evidence="4">Glutathione peroxidase</fullName>
    </recommendedName>
</protein>
<keyword evidence="6" id="KW-1185">Reference proteome</keyword>
<gene>
    <name evidence="5" type="ORF">JKF63_04105</name>
</gene>
<dbReference type="CDD" id="cd00340">
    <property type="entry name" value="GSH_Peroxidase"/>
    <property type="match status" value="1"/>
</dbReference>
<reference evidence="5 6" key="1">
    <citation type="submission" date="2021-02" db="EMBL/GenBank/DDBJ databases">
        <title>Porcisia hertigi Genome sequencing and assembly.</title>
        <authorList>
            <person name="Almutairi H."/>
            <person name="Gatherer D."/>
        </authorList>
    </citation>
    <scope>NUCLEOTIDE SEQUENCE [LARGE SCALE GENOMIC DNA]</scope>
    <source>
        <strain evidence="5 6">C119</strain>
    </source>
</reference>
<dbReference type="Pfam" id="PF00255">
    <property type="entry name" value="GSHPx"/>
    <property type="match status" value="1"/>
</dbReference>
<proteinExistence type="inferred from homology"/>
<dbReference type="PANTHER" id="PTHR11592:SF129">
    <property type="entry name" value="GLUTATHIONE PEROXIDASE"/>
    <property type="match status" value="1"/>
</dbReference>
<keyword evidence="2 4" id="KW-0575">Peroxidase</keyword>
<dbReference type="InterPro" id="IPR000889">
    <property type="entry name" value="Glutathione_peroxidase"/>
</dbReference>
<dbReference type="GO" id="GO:0004601">
    <property type="term" value="F:peroxidase activity"/>
    <property type="evidence" value="ECO:0007669"/>
    <property type="project" value="UniProtKB-KW"/>
</dbReference>
<dbReference type="EMBL" id="JAFJZO010000026">
    <property type="protein sequence ID" value="KAG5501835.1"/>
    <property type="molecule type" value="Genomic_DNA"/>
</dbReference>
<evidence type="ECO:0000256" key="2">
    <source>
        <dbReference type="ARBA" id="ARBA00022559"/>
    </source>
</evidence>
<dbReference type="AlphaFoldDB" id="A0A836IRY5"/>
<evidence type="ECO:0000313" key="5">
    <source>
        <dbReference type="EMBL" id="KAG5501835.1"/>
    </source>
</evidence>
<dbReference type="GO" id="GO:0006979">
    <property type="term" value="P:response to oxidative stress"/>
    <property type="evidence" value="ECO:0007669"/>
    <property type="project" value="InterPro"/>
</dbReference>
<sequence length="353" mass="38602">MSAGDYATSALGMHSASTLNRTLCSDTSAGRKESLEQTWSRFETLAQTEGVVVEESDHNSRKTIYDFQVLNCYQELYDLSQHRGSVVLICNVASECKDYTESGYTTLVRLFRKHRREGFVVLAFPSDEFGNGEPGNEEEIAENISCLYPNIGEVEFPIMAKSEMNGNHELPLFGFLKRRIRGTLGQSAVRWNFTCFLVDQKGAPYARFEPGASMAEIDARIEELLHPTPPRVPMPHLHAADLSSQAVTSSAENGLGVCSVVHTSSLNEHNGCGTPSTSGWTHSEFPVVVSTTNMTRQDSPMASEDVKLNPDSFANQTSLSMLNATRATVEGYDSMGSSTLLHDATAAGAQQPQ</sequence>
<evidence type="ECO:0000313" key="6">
    <source>
        <dbReference type="Proteomes" id="UP000674318"/>
    </source>
</evidence>
<dbReference type="RefSeq" id="XP_067756282.1">
    <property type="nucleotide sequence ID" value="XM_067900098.1"/>
</dbReference>
<accession>A0A836IRY5</accession>
<organism evidence="5 6">
    <name type="scientific">Porcisia hertigi</name>
    <dbReference type="NCBI Taxonomy" id="2761500"/>
    <lineage>
        <taxon>Eukaryota</taxon>
        <taxon>Discoba</taxon>
        <taxon>Euglenozoa</taxon>
        <taxon>Kinetoplastea</taxon>
        <taxon>Metakinetoplastina</taxon>
        <taxon>Trypanosomatida</taxon>
        <taxon>Trypanosomatidae</taxon>
        <taxon>Leishmaniinae</taxon>
        <taxon>Porcisia</taxon>
    </lineage>
</organism>
<name>A0A836IRY5_9TRYP</name>
<dbReference type="GeneID" id="94290175"/>
<dbReference type="SUPFAM" id="SSF52833">
    <property type="entry name" value="Thioredoxin-like"/>
    <property type="match status" value="1"/>
</dbReference>